<sequence>MASRRLLVGFISTCFLAILWPPFQANNASANSILKDPSVLDSEDRVNLSVYYESLCPFCADFIVNHLTKIFQTDLISIVNLRLVPWGNTLIAPNNSWICQHGPDECQLDVVEACAINKWPAVETHFKFIHCVERLHLMNRHANWQSCFGSTGLDPKPLENCYNSGLGYKLEKWYADETAGLNPRHRFVPWVVVNNQPLQEDFEKFVDYTCKAYRGNKRPEACRSRSLELESAASTPQVCYSP</sequence>
<dbReference type="EMBL" id="KV000505">
    <property type="protein sequence ID" value="KZV40171.1"/>
    <property type="molecule type" value="Genomic_DNA"/>
</dbReference>
<proteinExistence type="inferred from homology"/>
<keyword evidence="2" id="KW-0325">Glycoprotein</keyword>
<dbReference type="Proteomes" id="UP000250235">
    <property type="component" value="Unassembled WGS sequence"/>
</dbReference>
<dbReference type="InterPro" id="IPR004911">
    <property type="entry name" value="Interferon-induced_GILT"/>
</dbReference>
<feature type="chain" id="PRO_5016321487" evidence="3">
    <location>
        <begin position="31"/>
        <end position="242"/>
    </location>
</feature>
<keyword evidence="5" id="KW-1185">Reference proteome</keyword>
<keyword evidence="3" id="KW-0732">Signal</keyword>
<evidence type="ECO:0000256" key="1">
    <source>
        <dbReference type="ARBA" id="ARBA00005679"/>
    </source>
</evidence>
<organism evidence="4 5">
    <name type="scientific">Dorcoceras hygrometricum</name>
    <dbReference type="NCBI Taxonomy" id="472368"/>
    <lineage>
        <taxon>Eukaryota</taxon>
        <taxon>Viridiplantae</taxon>
        <taxon>Streptophyta</taxon>
        <taxon>Embryophyta</taxon>
        <taxon>Tracheophyta</taxon>
        <taxon>Spermatophyta</taxon>
        <taxon>Magnoliopsida</taxon>
        <taxon>eudicotyledons</taxon>
        <taxon>Gunneridae</taxon>
        <taxon>Pentapetalae</taxon>
        <taxon>asterids</taxon>
        <taxon>lamiids</taxon>
        <taxon>Lamiales</taxon>
        <taxon>Gesneriaceae</taxon>
        <taxon>Didymocarpoideae</taxon>
        <taxon>Trichosporeae</taxon>
        <taxon>Loxocarpinae</taxon>
        <taxon>Dorcoceras</taxon>
    </lineage>
</organism>
<evidence type="ECO:0000313" key="4">
    <source>
        <dbReference type="EMBL" id="KZV40171.1"/>
    </source>
</evidence>
<name>A0A2Z7C031_9LAMI</name>
<reference evidence="4 5" key="1">
    <citation type="journal article" date="2015" name="Proc. Natl. Acad. Sci. U.S.A.">
        <title>The resurrection genome of Boea hygrometrica: A blueprint for survival of dehydration.</title>
        <authorList>
            <person name="Xiao L."/>
            <person name="Yang G."/>
            <person name="Zhang L."/>
            <person name="Yang X."/>
            <person name="Zhao S."/>
            <person name="Ji Z."/>
            <person name="Zhou Q."/>
            <person name="Hu M."/>
            <person name="Wang Y."/>
            <person name="Chen M."/>
            <person name="Xu Y."/>
            <person name="Jin H."/>
            <person name="Xiao X."/>
            <person name="Hu G."/>
            <person name="Bao F."/>
            <person name="Hu Y."/>
            <person name="Wan P."/>
            <person name="Li L."/>
            <person name="Deng X."/>
            <person name="Kuang T."/>
            <person name="Xiang C."/>
            <person name="Zhu J.K."/>
            <person name="Oliver M.J."/>
            <person name="He Y."/>
        </authorList>
    </citation>
    <scope>NUCLEOTIDE SEQUENCE [LARGE SCALE GENOMIC DNA]</scope>
    <source>
        <strain evidence="5">cv. XS01</strain>
    </source>
</reference>
<evidence type="ECO:0000256" key="3">
    <source>
        <dbReference type="SAM" id="SignalP"/>
    </source>
</evidence>
<dbReference type="AlphaFoldDB" id="A0A2Z7C031"/>
<dbReference type="PANTHER" id="PTHR13234">
    <property type="entry name" value="GAMMA-INTERFERON INDUCIBLE LYSOSOMAL THIOL REDUCTASE GILT"/>
    <property type="match status" value="1"/>
</dbReference>
<dbReference type="PANTHER" id="PTHR13234:SF48">
    <property type="entry name" value="GAMMA INTERFERON RESPONSIVE LYSOSOMAL THIOL (GILT) REDUCTASE FAMILY PROTEIN"/>
    <property type="match status" value="1"/>
</dbReference>
<accession>A0A2Z7C031</accession>
<comment type="similarity">
    <text evidence="1">Belongs to the GILT family.</text>
</comment>
<dbReference type="Gene3D" id="3.40.30.10">
    <property type="entry name" value="Glutaredoxin"/>
    <property type="match status" value="1"/>
</dbReference>
<evidence type="ECO:0000256" key="2">
    <source>
        <dbReference type="ARBA" id="ARBA00023180"/>
    </source>
</evidence>
<dbReference type="Pfam" id="PF03227">
    <property type="entry name" value="GILT"/>
    <property type="match status" value="1"/>
</dbReference>
<feature type="signal peptide" evidence="3">
    <location>
        <begin position="1"/>
        <end position="30"/>
    </location>
</feature>
<evidence type="ECO:0000313" key="5">
    <source>
        <dbReference type="Proteomes" id="UP000250235"/>
    </source>
</evidence>
<protein>
    <submittedName>
        <fullName evidence="4">Gamma-interferon-inducible lysosomal thiol reductase-like</fullName>
    </submittedName>
</protein>
<gene>
    <name evidence="4" type="ORF">F511_26217</name>
</gene>
<dbReference type="OrthoDB" id="958254at2759"/>
<dbReference type="GO" id="GO:0016671">
    <property type="term" value="F:oxidoreductase activity, acting on a sulfur group of donors, disulfide as acceptor"/>
    <property type="evidence" value="ECO:0007669"/>
    <property type="project" value="InterPro"/>
</dbReference>